<dbReference type="PROSITE" id="PS51257">
    <property type="entry name" value="PROKAR_LIPOPROTEIN"/>
    <property type="match status" value="1"/>
</dbReference>
<sequence>MNRRVVPAVLLAAVVGAVSACGVQPSAAISGLEAPSGPPSTGSSAPGDTSIYLVAGSTVTPVPRSGLDQNDEAVLDALVQGPTAAEKASGYRTEVPSSALPASVTVTATDVTVQLSTDVQSLSSLATAQIVCTLRLRDVPSGSRLILVGGGNVRVGDSCG</sequence>
<feature type="domain" description="GerMN" evidence="2">
    <location>
        <begin position="60"/>
        <end position="135"/>
    </location>
</feature>
<dbReference type="Proteomes" id="UP001330812">
    <property type="component" value="Chromosome"/>
</dbReference>
<dbReference type="RefSeq" id="WP_326834259.1">
    <property type="nucleotide sequence ID" value="NZ_CP142149.1"/>
</dbReference>
<evidence type="ECO:0000313" key="3">
    <source>
        <dbReference type="EMBL" id="WSE31452.1"/>
    </source>
</evidence>
<evidence type="ECO:0000259" key="2">
    <source>
        <dbReference type="Pfam" id="PF10646"/>
    </source>
</evidence>
<evidence type="ECO:0000256" key="1">
    <source>
        <dbReference type="SAM" id="SignalP"/>
    </source>
</evidence>
<reference evidence="3 4" key="1">
    <citation type="journal article" date="2015" name="Int. J. Syst. Evol. Microbiol.">
        <title>Amycolatopsis rhabdoformis sp. nov., an actinomycete isolated from a tropical forest soil.</title>
        <authorList>
            <person name="Souza W.R."/>
            <person name="Silva R.E."/>
            <person name="Goodfellow M."/>
            <person name="Busarakam K."/>
            <person name="Figueiro F.S."/>
            <person name="Ferreira D."/>
            <person name="Rodrigues-Filho E."/>
            <person name="Moraes L.A.B."/>
            <person name="Zucchi T.D."/>
        </authorList>
    </citation>
    <scope>NUCLEOTIDE SEQUENCE [LARGE SCALE GENOMIC DNA]</scope>
    <source>
        <strain evidence="3 4">NCIMB 14900</strain>
    </source>
</reference>
<proteinExistence type="predicted"/>
<accession>A0ABZ1IAL8</accession>
<name>A0ABZ1IAL8_9PSEU</name>
<keyword evidence="4" id="KW-1185">Reference proteome</keyword>
<dbReference type="InterPro" id="IPR019606">
    <property type="entry name" value="GerMN"/>
</dbReference>
<dbReference type="EMBL" id="CP142149">
    <property type="protein sequence ID" value="WSE31452.1"/>
    <property type="molecule type" value="Genomic_DNA"/>
</dbReference>
<feature type="chain" id="PRO_5045898996" evidence="1">
    <location>
        <begin position="21"/>
        <end position="160"/>
    </location>
</feature>
<protein>
    <submittedName>
        <fullName evidence="3">GerMN domain-containing protein</fullName>
    </submittedName>
</protein>
<keyword evidence="1" id="KW-0732">Signal</keyword>
<feature type="signal peptide" evidence="1">
    <location>
        <begin position="1"/>
        <end position="20"/>
    </location>
</feature>
<gene>
    <name evidence="3" type="ORF">VSH64_04930</name>
</gene>
<evidence type="ECO:0000313" key="4">
    <source>
        <dbReference type="Proteomes" id="UP001330812"/>
    </source>
</evidence>
<dbReference type="Pfam" id="PF10646">
    <property type="entry name" value="Germane"/>
    <property type="match status" value="1"/>
</dbReference>
<organism evidence="3 4">
    <name type="scientific">Amycolatopsis rhabdoformis</name>
    <dbReference type="NCBI Taxonomy" id="1448059"/>
    <lineage>
        <taxon>Bacteria</taxon>
        <taxon>Bacillati</taxon>
        <taxon>Actinomycetota</taxon>
        <taxon>Actinomycetes</taxon>
        <taxon>Pseudonocardiales</taxon>
        <taxon>Pseudonocardiaceae</taxon>
        <taxon>Amycolatopsis</taxon>
    </lineage>
</organism>